<keyword evidence="8 10" id="KW-0675">Receptor</keyword>
<keyword evidence="2" id="KW-1003">Cell membrane</keyword>
<evidence type="ECO:0000256" key="3">
    <source>
        <dbReference type="ARBA" id="ARBA00022606"/>
    </source>
</evidence>
<dbReference type="PANTHER" id="PTHR21137">
    <property type="entry name" value="ODORANT RECEPTOR"/>
    <property type="match status" value="1"/>
</dbReference>
<evidence type="ECO:0000256" key="10">
    <source>
        <dbReference type="RuleBase" id="RU351113"/>
    </source>
</evidence>
<dbReference type="Proteomes" id="UP000504615">
    <property type="component" value="Unplaced"/>
</dbReference>
<comment type="caution">
    <text evidence="10">Lacks conserved residue(s) required for the propagation of feature annotation.</text>
</comment>
<keyword evidence="9 10" id="KW-0807">Transducer</keyword>
<dbReference type="OrthoDB" id="8185860at2759"/>
<organism evidence="11 12">
    <name type="scientific">Pogonomyrmex barbatus</name>
    <name type="common">red harvester ant</name>
    <dbReference type="NCBI Taxonomy" id="144034"/>
    <lineage>
        <taxon>Eukaryota</taxon>
        <taxon>Metazoa</taxon>
        <taxon>Ecdysozoa</taxon>
        <taxon>Arthropoda</taxon>
        <taxon>Hexapoda</taxon>
        <taxon>Insecta</taxon>
        <taxon>Pterygota</taxon>
        <taxon>Neoptera</taxon>
        <taxon>Endopterygota</taxon>
        <taxon>Hymenoptera</taxon>
        <taxon>Apocrita</taxon>
        <taxon>Aculeata</taxon>
        <taxon>Formicoidea</taxon>
        <taxon>Formicidae</taxon>
        <taxon>Myrmicinae</taxon>
        <taxon>Pogonomyrmex</taxon>
    </lineage>
</organism>
<dbReference type="GO" id="GO:0005549">
    <property type="term" value="F:odorant binding"/>
    <property type="evidence" value="ECO:0007669"/>
    <property type="project" value="InterPro"/>
</dbReference>
<feature type="transmembrane region" description="Helical" evidence="10">
    <location>
        <begin position="81"/>
        <end position="100"/>
    </location>
</feature>
<evidence type="ECO:0000256" key="8">
    <source>
        <dbReference type="ARBA" id="ARBA00023170"/>
    </source>
</evidence>
<feature type="transmembrane region" description="Helical" evidence="10">
    <location>
        <begin position="141"/>
        <end position="172"/>
    </location>
</feature>
<evidence type="ECO:0000313" key="12">
    <source>
        <dbReference type="RefSeq" id="XP_025074148.1"/>
    </source>
</evidence>
<evidence type="ECO:0000256" key="4">
    <source>
        <dbReference type="ARBA" id="ARBA00022692"/>
    </source>
</evidence>
<keyword evidence="3 10" id="KW-0716">Sensory transduction</keyword>
<feature type="transmembrane region" description="Helical" evidence="10">
    <location>
        <begin position="22"/>
        <end position="43"/>
    </location>
</feature>
<dbReference type="GO" id="GO:0004984">
    <property type="term" value="F:olfactory receptor activity"/>
    <property type="evidence" value="ECO:0007669"/>
    <property type="project" value="InterPro"/>
</dbReference>
<comment type="similarity">
    <text evidence="10">Belongs to the insect chemoreceptor superfamily. Heteromeric odorant receptor channel (TC 1.A.69) family.</text>
</comment>
<reference evidence="12" key="1">
    <citation type="submission" date="2025-08" db="UniProtKB">
        <authorList>
            <consortium name="RefSeq"/>
        </authorList>
    </citation>
    <scope>IDENTIFICATION</scope>
</reference>
<accession>A0A8N1S826</accession>
<dbReference type="Pfam" id="PF02949">
    <property type="entry name" value="7tm_6"/>
    <property type="match status" value="1"/>
</dbReference>
<evidence type="ECO:0000313" key="11">
    <source>
        <dbReference type="Proteomes" id="UP000504615"/>
    </source>
</evidence>
<keyword evidence="5 10" id="KW-0552">Olfaction</keyword>
<dbReference type="GO" id="GO:0007165">
    <property type="term" value="P:signal transduction"/>
    <property type="evidence" value="ECO:0007669"/>
    <property type="project" value="UniProtKB-KW"/>
</dbReference>
<keyword evidence="11" id="KW-1185">Reference proteome</keyword>
<dbReference type="PANTHER" id="PTHR21137:SF35">
    <property type="entry name" value="ODORANT RECEPTOR 19A-RELATED"/>
    <property type="match status" value="1"/>
</dbReference>
<protein>
    <recommendedName>
        <fullName evidence="10">Odorant receptor</fullName>
    </recommendedName>
</protein>
<feature type="transmembrane region" description="Helical" evidence="10">
    <location>
        <begin position="217"/>
        <end position="242"/>
    </location>
</feature>
<evidence type="ECO:0000256" key="6">
    <source>
        <dbReference type="ARBA" id="ARBA00022989"/>
    </source>
</evidence>
<evidence type="ECO:0000256" key="5">
    <source>
        <dbReference type="ARBA" id="ARBA00022725"/>
    </source>
</evidence>
<gene>
    <name evidence="12" type="primary">LOC112552659</name>
</gene>
<dbReference type="AlphaFoldDB" id="A0A8N1S826"/>
<keyword evidence="7 10" id="KW-0472">Membrane</keyword>
<comment type="subcellular location">
    <subcellularLocation>
        <location evidence="1 10">Cell membrane</location>
        <topology evidence="1 10">Multi-pass membrane protein</topology>
    </subcellularLocation>
</comment>
<evidence type="ECO:0000256" key="7">
    <source>
        <dbReference type="ARBA" id="ARBA00023136"/>
    </source>
</evidence>
<sequence>MCLPQIVYLFKNANELDKMLELMPTLTGTVICIMKVISLTYNVEKFKMLLRQTCEDWDSLLTIEETQILTRYAENSRKFTLLYSICVIGFVCCYAFLPLIEPILDIISPLNETRPRKMQHSMDYVVLDLEKHYYLILLNTYLGYIVCLMIAVATDTMYVVMVVHICGMYNILCNRLEKITTYDNYTYQHDEIGRRVRHCIQLHKRIKLFIETMESTFALFLLFDIGGGFLLHTSSCIMIVIRIGSSEIVRYVALVIMQSCRLFFNSWAGQQVIDHSLEVSIAAYKAVWYNISVKTQKLLILLIARSQKPTQITMAKLYIINLQGFSTVMRTSVSYCTVMISLRESS</sequence>
<proteinExistence type="inferred from homology"/>
<evidence type="ECO:0000256" key="2">
    <source>
        <dbReference type="ARBA" id="ARBA00022475"/>
    </source>
</evidence>
<dbReference type="GeneID" id="112552659"/>
<keyword evidence="4 10" id="KW-0812">Transmembrane</keyword>
<dbReference type="GO" id="GO:0005886">
    <property type="term" value="C:plasma membrane"/>
    <property type="evidence" value="ECO:0007669"/>
    <property type="project" value="UniProtKB-SubCell"/>
</dbReference>
<keyword evidence="6 10" id="KW-1133">Transmembrane helix</keyword>
<evidence type="ECO:0000256" key="1">
    <source>
        <dbReference type="ARBA" id="ARBA00004651"/>
    </source>
</evidence>
<evidence type="ECO:0000256" key="9">
    <source>
        <dbReference type="ARBA" id="ARBA00023224"/>
    </source>
</evidence>
<dbReference type="RefSeq" id="XP_025074148.1">
    <property type="nucleotide sequence ID" value="XM_025218363.1"/>
</dbReference>
<name>A0A8N1S826_9HYME</name>
<dbReference type="InterPro" id="IPR004117">
    <property type="entry name" value="7tm6_olfct_rcpt"/>
</dbReference>